<dbReference type="PANTHER" id="PTHR43649">
    <property type="entry name" value="ARABINOSE-BINDING PROTEIN-RELATED"/>
    <property type="match status" value="1"/>
</dbReference>
<accession>A0A420EBC4</accession>
<comment type="caution">
    <text evidence="5">The sequence shown here is derived from an EMBL/GenBank/DDBJ whole genome shotgun (WGS) entry which is preliminary data.</text>
</comment>
<evidence type="ECO:0000313" key="5">
    <source>
        <dbReference type="EMBL" id="RKF17953.1"/>
    </source>
</evidence>
<gene>
    <name evidence="5" type="ORF">DBZ36_11940</name>
</gene>
<keyword evidence="3" id="KW-0813">Transport</keyword>
<sequence length="415" mass="45566">MRSNKLKMSAVAIAMLIGASAQAATTLEVSSWKGYGAETVNFPAIIERFEEQNPDIKLKMTYVSRNDTATVIPARLLAGDPPDVVMVDRDFMAIWSRDDQLMDLSAEPFVQRIQKDLQPLLEIDGKVHYMMLEISGMGMYVNKDLFNKAGVEAYPTSIDGMIAACEKLNAAGVIPMILPANNGGWSPHMLVDSMALAGLDAKPDQSKIDKLNSGEINFVEDEGFRQAMLALKKLKEAKCYDAKISAGTDPWSVGLSTFQSGRVAMLPQGLWNITPFSNDELPENYEVQPFPTIANDAGVTMDYIGPGWSIPKSAKNVDAAKKWIDFWSHDENLKLFVQADTAVSPLVGGTDGLPALASGYTQTRANGNFVAFPLGTWSSELTLAMADDIVAYMLDTDKDLDTIFKRWDEIRDNNL</sequence>
<dbReference type="AlphaFoldDB" id="A0A420EBC4"/>
<evidence type="ECO:0000313" key="6">
    <source>
        <dbReference type="Proteomes" id="UP000286482"/>
    </source>
</evidence>
<proteinExistence type="inferred from homology"/>
<comment type="subcellular location">
    <subcellularLocation>
        <location evidence="1">Periplasm</location>
    </subcellularLocation>
</comment>
<dbReference type="OrthoDB" id="9769319at2"/>
<dbReference type="InterPro" id="IPR050490">
    <property type="entry name" value="Bact_solute-bd_prot1"/>
</dbReference>
<evidence type="ECO:0000256" key="3">
    <source>
        <dbReference type="ARBA" id="ARBA00022448"/>
    </source>
</evidence>
<dbReference type="Pfam" id="PF01547">
    <property type="entry name" value="SBP_bac_1"/>
    <property type="match status" value="1"/>
</dbReference>
<organism evidence="5 6">
    <name type="scientific">Alginatibacterium sediminis</name>
    <dbReference type="NCBI Taxonomy" id="2164068"/>
    <lineage>
        <taxon>Bacteria</taxon>
        <taxon>Pseudomonadati</taxon>
        <taxon>Pseudomonadota</taxon>
        <taxon>Gammaproteobacteria</taxon>
        <taxon>Alteromonadales</taxon>
        <taxon>Alteromonadaceae</taxon>
        <taxon>Alginatibacterium</taxon>
    </lineage>
</organism>
<dbReference type="PANTHER" id="PTHR43649:SF29">
    <property type="entry name" value="OSMOPROTECTIVE COMPOUNDS-BINDING PROTEIN GGTB"/>
    <property type="match status" value="1"/>
</dbReference>
<dbReference type="SUPFAM" id="SSF53850">
    <property type="entry name" value="Periplasmic binding protein-like II"/>
    <property type="match status" value="1"/>
</dbReference>
<evidence type="ECO:0000256" key="4">
    <source>
        <dbReference type="SAM" id="SignalP"/>
    </source>
</evidence>
<protein>
    <submittedName>
        <fullName evidence="5">Extracellular solute-binding protein</fullName>
    </submittedName>
</protein>
<reference evidence="5 6" key="1">
    <citation type="submission" date="2018-09" db="EMBL/GenBank/DDBJ databases">
        <authorList>
            <person name="Wang Z."/>
        </authorList>
    </citation>
    <scope>NUCLEOTIDE SEQUENCE [LARGE SCALE GENOMIC DNA]</scope>
    <source>
        <strain evidence="5 6">ALS 81</strain>
    </source>
</reference>
<dbReference type="Gene3D" id="3.40.190.10">
    <property type="entry name" value="Periplasmic binding protein-like II"/>
    <property type="match status" value="2"/>
</dbReference>
<keyword evidence="4" id="KW-0732">Signal</keyword>
<dbReference type="GO" id="GO:0042597">
    <property type="term" value="C:periplasmic space"/>
    <property type="evidence" value="ECO:0007669"/>
    <property type="project" value="UniProtKB-SubCell"/>
</dbReference>
<name>A0A420EBC4_9ALTE</name>
<feature type="signal peptide" evidence="4">
    <location>
        <begin position="1"/>
        <end position="23"/>
    </location>
</feature>
<keyword evidence="6" id="KW-1185">Reference proteome</keyword>
<comment type="similarity">
    <text evidence="2">Belongs to the bacterial solute-binding protein 1 family.</text>
</comment>
<dbReference type="RefSeq" id="WP_120355179.1">
    <property type="nucleotide sequence ID" value="NZ_RAQO01000006.1"/>
</dbReference>
<dbReference type="EMBL" id="RAQO01000006">
    <property type="protein sequence ID" value="RKF17953.1"/>
    <property type="molecule type" value="Genomic_DNA"/>
</dbReference>
<evidence type="ECO:0000256" key="1">
    <source>
        <dbReference type="ARBA" id="ARBA00004418"/>
    </source>
</evidence>
<evidence type="ECO:0000256" key="2">
    <source>
        <dbReference type="ARBA" id="ARBA00008520"/>
    </source>
</evidence>
<feature type="chain" id="PRO_5019235589" evidence="4">
    <location>
        <begin position="24"/>
        <end position="415"/>
    </location>
</feature>
<dbReference type="Proteomes" id="UP000286482">
    <property type="component" value="Unassembled WGS sequence"/>
</dbReference>
<dbReference type="InterPro" id="IPR006059">
    <property type="entry name" value="SBP"/>
</dbReference>